<accession>A0AA38CWA1</accession>
<protein>
    <submittedName>
        <fullName evidence="1">Uncharacterized protein</fullName>
    </submittedName>
</protein>
<proteinExistence type="predicted"/>
<evidence type="ECO:0000313" key="2">
    <source>
        <dbReference type="Proteomes" id="UP000824469"/>
    </source>
</evidence>
<evidence type="ECO:0000313" key="1">
    <source>
        <dbReference type="EMBL" id="KAH9304488.1"/>
    </source>
</evidence>
<dbReference type="Proteomes" id="UP000824469">
    <property type="component" value="Unassembled WGS sequence"/>
</dbReference>
<feature type="non-terminal residue" evidence="1">
    <location>
        <position position="1"/>
    </location>
</feature>
<feature type="non-terminal residue" evidence="1">
    <location>
        <position position="50"/>
    </location>
</feature>
<gene>
    <name evidence="1" type="ORF">KI387_008892</name>
</gene>
<keyword evidence="2" id="KW-1185">Reference proteome</keyword>
<comment type="caution">
    <text evidence="1">The sequence shown here is derived from an EMBL/GenBank/DDBJ whole genome shotgun (WGS) entry which is preliminary data.</text>
</comment>
<dbReference type="AlphaFoldDB" id="A0AA38CWA1"/>
<sequence length="50" mass="5722">EAEHRMELVRLANIRYGALQEIEETIAQYETNVEGYLMLTEAVGPEQIAE</sequence>
<name>A0AA38CWA1_TAXCH</name>
<reference evidence="1 2" key="1">
    <citation type="journal article" date="2021" name="Nat. Plants">
        <title>The Taxus genome provides insights into paclitaxel biosynthesis.</title>
        <authorList>
            <person name="Xiong X."/>
            <person name="Gou J."/>
            <person name="Liao Q."/>
            <person name="Li Y."/>
            <person name="Zhou Q."/>
            <person name="Bi G."/>
            <person name="Li C."/>
            <person name="Du R."/>
            <person name="Wang X."/>
            <person name="Sun T."/>
            <person name="Guo L."/>
            <person name="Liang H."/>
            <person name="Lu P."/>
            <person name="Wu Y."/>
            <person name="Zhang Z."/>
            <person name="Ro D.K."/>
            <person name="Shang Y."/>
            <person name="Huang S."/>
            <person name="Yan J."/>
        </authorList>
    </citation>
    <scope>NUCLEOTIDE SEQUENCE [LARGE SCALE GENOMIC DNA]</scope>
    <source>
        <strain evidence="1">Ta-2019</strain>
    </source>
</reference>
<organism evidence="1 2">
    <name type="scientific">Taxus chinensis</name>
    <name type="common">Chinese yew</name>
    <name type="synonym">Taxus wallichiana var. chinensis</name>
    <dbReference type="NCBI Taxonomy" id="29808"/>
    <lineage>
        <taxon>Eukaryota</taxon>
        <taxon>Viridiplantae</taxon>
        <taxon>Streptophyta</taxon>
        <taxon>Embryophyta</taxon>
        <taxon>Tracheophyta</taxon>
        <taxon>Spermatophyta</taxon>
        <taxon>Pinopsida</taxon>
        <taxon>Pinidae</taxon>
        <taxon>Conifers II</taxon>
        <taxon>Cupressales</taxon>
        <taxon>Taxaceae</taxon>
        <taxon>Taxus</taxon>
    </lineage>
</organism>
<dbReference type="EMBL" id="JAHRHJ020000008">
    <property type="protein sequence ID" value="KAH9304488.1"/>
    <property type="molecule type" value="Genomic_DNA"/>
</dbReference>